<name>A0A0U5L9D8_9GAMM</name>
<gene>
    <name evidence="2" type="ORF">EM595_p0016</name>
</gene>
<proteinExistence type="predicted"/>
<sequence>MPDYCFFQKGKDVVVLERSDVENAALLAVKGFEKQFEEIEASNPNRALVRFKALRHEDSTALQTYSGNVLLMSAVSVIGLLAALILR</sequence>
<dbReference type="PATRIC" id="fig|1619313.3.peg.3617"/>
<reference evidence="3" key="1">
    <citation type="submission" date="2015-11" db="EMBL/GenBank/DDBJ databases">
        <authorList>
            <person name="Blom J."/>
        </authorList>
    </citation>
    <scope>NUCLEOTIDE SEQUENCE [LARGE SCALE GENOMIC DNA]</scope>
    <source>
        <plasmid evidence="3">pEM01</plasmid>
    </source>
</reference>
<dbReference type="RefSeq" id="WP_067435647.1">
    <property type="nucleotide sequence ID" value="NZ_LN907828.1"/>
</dbReference>
<keyword evidence="1" id="KW-1133">Transmembrane helix</keyword>
<dbReference type="AlphaFoldDB" id="A0A0U5L9D8"/>
<protein>
    <submittedName>
        <fullName evidence="2">Putative membrane protein</fullName>
    </submittedName>
</protein>
<accession>A0A0U5L9D8</accession>
<keyword evidence="3" id="KW-1185">Reference proteome</keyword>
<dbReference type="Proteomes" id="UP000059419">
    <property type="component" value="Plasmid pEM01"/>
</dbReference>
<evidence type="ECO:0000256" key="1">
    <source>
        <dbReference type="SAM" id="Phobius"/>
    </source>
</evidence>
<organism evidence="2 3">
    <name type="scientific">Duffyella gerundensis</name>
    <dbReference type="NCBI Taxonomy" id="1619313"/>
    <lineage>
        <taxon>Bacteria</taxon>
        <taxon>Pseudomonadati</taxon>
        <taxon>Pseudomonadota</taxon>
        <taxon>Gammaproteobacteria</taxon>
        <taxon>Enterobacterales</taxon>
        <taxon>Erwiniaceae</taxon>
        <taxon>Duffyella</taxon>
    </lineage>
</organism>
<dbReference type="OrthoDB" id="6493336at2"/>
<dbReference type="EMBL" id="LN907828">
    <property type="protein sequence ID" value="CUU25717.1"/>
    <property type="molecule type" value="Genomic_DNA"/>
</dbReference>
<evidence type="ECO:0000313" key="3">
    <source>
        <dbReference type="Proteomes" id="UP000059419"/>
    </source>
</evidence>
<geneLocation type="plasmid" evidence="3">
    <name>pEM01</name>
</geneLocation>
<evidence type="ECO:0000313" key="2">
    <source>
        <dbReference type="EMBL" id="CUU25717.1"/>
    </source>
</evidence>
<dbReference type="KEGG" id="ege:EM595_p0016"/>
<keyword evidence="1" id="KW-0472">Membrane</keyword>
<keyword evidence="1" id="KW-0812">Transmembrane</keyword>
<feature type="transmembrane region" description="Helical" evidence="1">
    <location>
        <begin position="65"/>
        <end position="86"/>
    </location>
</feature>